<protein>
    <recommendedName>
        <fullName evidence="3">DUF3987 domain-containing protein</fullName>
    </recommendedName>
</protein>
<dbReference type="EMBL" id="CABM01000011">
    <property type="protein sequence ID" value="CBH95768.1"/>
    <property type="molecule type" value="Genomic_DNA"/>
</dbReference>
<sequence>MQDVIDRTETAKEAARRLAAPMLRKGFAPTGLHEYTSASGESLYWRIRAEHPTEPKWIRPMMQDEAGAYVLGEPPAPEAGKPLYRLHVLAQTHADVVVIVTEGEGKADMLERIGCTATTSGSASSAEGADWTPLRGRRVLIWPDNDDAGAKYAQAVAAKLQGIAAEVRIIDVATLKLPPKGDAVEWLEAHPKATATNVLALAVVSVVAPPAPVVDALPLLPIPQALERARAMLLPPSEGTDVLYPLESLGPLADAARELADGAQVSPAMAGQSLLAGVALLAQGVANVRTLSGNTAPLSLYALTVANSGDGKDTADRPALRPVHDTQREEGKRYADDLAAFEDAKASRKKGDPSPQHPGPSPYRITADLTIEGMRRSFAEGIAAQGIFSTEAGAVLAGHAMTPEQRTKTAANLCGLWDRGHLSVVRAGGGRTERYGVRLSAHLMIQPAALGDVLGDEVLSGIGFWPRFLLAWPMPLAPRTFRPWRPENSPVILRYWADCKRLLSRPMPDDCDGLPVIELDHQATERMAAFFESMEREGRQGALRDVQPFALRATEQACRIAGVLACFAGHDVIDERAAACGAALAAHSLDNWQSALSGKADPTPGWALALYRWLVERVGWVALKDIPRIGPANLRSAERRNTAIDLLDAAGLVDFDGGSVKAGGVDHASR</sequence>
<feature type="region of interest" description="Disordered" evidence="1">
    <location>
        <begin position="310"/>
        <end position="364"/>
    </location>
</feature>
<dbReference type="InterPro" id="IPR025048">
    <property type="entry name" value="DUF3987"/>
</dbReference>
<proteinExistence type="predicted"/>
<dbReference type="InterPro" id="IPR034154">
    <property type="entry name" value="TOPRIM_DnaG/twinkle"/>
</dbReference>
<dbReference type="CDD" id="cd01029">
    <property type="entry name" value="TOPRIM_primases"/>
    <property type="match status" value="1"/>
</dbReference>
<name>E6PLG7_9ZZZZ</name>
<evidence type="ECO:0008006" key="3">
    <source>
        <dbReference type="Google" id="ProtNLM"/>
    </source>
</evidence>
<feature type="compositionally biased region" description="Basic and acidic residues" evidence="1">
    <location>
        <begin position="310"/>
        <end position="352"/>
    </location>
</feature>
<comment type="caution">
    <text evidence="2">The sequence shown here is derived from an EMBL/GenBank/DDBJ whole genome shotgun (WGS) entry which is preliminary data.</text>
</comment>
<accession>E6PLG7</accession>
<dbReference type="AlphaFoldDB" id="E6PLG7"/>
<evidence type="ECO:0000313" key="2">
    <source>
        <dbReference type="EMBL" id="CBH95768.1"/>
    </source>
</evidence>
<dbReference type="Gene3D" id="3.40.1360.10">
    <property type="match status" value="1"/>
</dbReference>
<gene>
    <name evidence="2" type="ORF">CARN2_2035</name>
</gene>
<dbReference type="Pfam" id="PF13148">
    <property type="entry name" value="DUF3987"/>
    <property type="match status" value="1"/>
</dbReference>
<organism evidence="2">
    <name type="scientific">mine drainage metagenome</name>
    <dbReference type="NCBI Taxonomy" id="410659"/>
    <lineage>
        <taxon>unclassified sequences</taxon>
        <taxon>metagenomes</taxon>
        <taxon>ecological metagenomes</taxon>
    </lineage>
</organism>
<evidence type="ECO:0000256" key="1">
    <source>
        <dbReference type="SAM" id="MobiDB-lite"/>
    </source>
</evidence>
<reference evidence="2" key="1">
    <citation type="submission" date="2009-10" db="EMBL/GenBank/DDBJ databases">
        <title>Diversity of trophic interactions inside an arsenic-rich microbial ecosystem.</title>
        <authorList>
            <person name="Bertin P.N."/>
            <person name="Heinrich-Salmeron A."/>
            <person name="Pelletier E."/>
            <person name="Goulhen-Chollet F."/>
            <person name="Arsene-Ploetze F."/>
            <person name="Gallien S."/>
            <person name="Calteau A."/>
            <person name="Vallenet D."/>
            <person name="Casiot C."/>
            <person name="Chane-Woon-Ming B."/>
            <person name="Giloteaux L."/>
            <person name="Barakat M."/>
            <person name="Bonnefoy V."/>
            <person name="Bruneel O."/>
            <person name="Chandler M."/>
            <person name="Cleiss J."/>
            <person name="Duran R."/>
            <person name="Elbaz-Poulichet F."/>
            <person name="Fonknechten N."/>
            <person name="Lauga B."/>
            <person name="Mornico D."/>
            <person name="Ortet P."/>
            <person name="Schaeffer C."/>
            <person name="Siguier P."/>
            <person name="Alexander Thil Smith A."/>
            <person name="Van Dorsselaer A."/>
            <person name="Weissenbach J."/>
            <person name="Medigue C."/>
            <person name="Le Paslier D."/>
        </authorList>
    </citation>
    <scope>NUCLEOTIDE SEQUENCE</scope>
</reference>